<accession>A0AAP2CDZ1</accession>
<sequence length="451" mass="51646">MTFNKQFPQISTDLQSVLSPNNNQSSFPLDIYPKELQEIINKVSAGRGIHPDYLASAILFSYGFAIGNNCSVSVLENSAQLKPILFMCIIGNSGSNKSSALKFAMRWFYKKDEEQYHLYKKDQDAYEAWLELDAKERATCPKVPPVRMQSILKDTTLEAIGDALAKNSRGVAQIRDEIAGFFRDLNKYRSGSDLENYLEMWCQDPVILNRVSKESAPILDPFLMLAGTTQPKVFEKALNSVFTNGSGFFDRFLYVWPKHTEKAKYQRVNIQEAVESFEESVKKIYGYSNEKKDVNINFSFSPEAETLILEWLNVYNKGLVDGADEAVASLYSKFDIHLQRICLILQFISWAFEEGDLESISIETTAKAIKLSEFFRRQSEQALDYLINTDPLERLKPYQLELYHKLPKKFKTSEGKNIASKVGLSERTFFYFLSNNPRLFTTIKPGVYEKL</sequence>
<dbReference type="InterPro" id="IPR025048">
    <property type="entry name" value="DUF3987"/>
</dbReference>
<dbReference type="RefSeq" id="WP_213943297.1">
    <property type="nucleotide sequence ID" value="NZ_JAHCMY010000001.1"/>
</dbReference>
<organism evidence="1 2">
    <name type="scientific">Litoribacter ruber</name>
    <dbReference type="NCBI Taxonomy" id="702568"/>
    <lineage>
        <taxon>Bacteria</taxon>
        <taxon>Pseudomonadati</taxon>
        <taxon>Bacteroidota</taxon>
        <taxon>Cytophagia</taxon>
        <taxon>Cytophagales</taxon>
        <taxon>Cyclobacteriaceae</taxon>
        <taxon>Litoribacter</taxon>
    </lineage>
</organism>
<protein>
    <submittedName>
        <fullName evidence="1">DUF3987 domain-containing protein</fullName>
    </submittedName>
</protein>
<gene>
    <name evidence="1" type="ORF">KI659_00040</name>
</gene>
<evidence type="ECO:0000313" key="1">
    <source>
        <dbReference type="EMBL" id="MBS9522393.1"/>
    </source>
</evidence>
<reference evidence="1 2" key="1">
    <citation type="submission" date="2021-05" db="EMBL/GenBank/DDBJ databases">
        <authorList>
            <person name="Zhang Z.D."/>
            <person name="Osman G."/>
        </authorList>
    </citation>
    <scope>NUCLEOTIDE SEQUENCE [LARGE SCALE GENOMIC DNA]</scope>
    <source>
        <strain evidence="1 2">KCTC 32217</strain>
    </source>
</reference>
<dbReference type="EMBL" id="JAHCMY010000001">
    <property type="protein sequence ID" value="MBS9522393.1"/>
    <property type="molecule type" value="Genomic_DNA"/>
</dbReference>
<dbReference type="AlphaFoldDB" id="A0AAP2CDZ1"/>
<dbReference type="Proteomes" id="UP001319104">
    <property type="component" value="Unassembled WGS sequence"/>
</dbReference>
<name>A0AAP2CDZ1_9BACT</name>
<proteinExistence type="predicted"/>
<keyword evidence="2" id="KW-1185">Reference proteome</keyword>
<dbReference type="Pfam" id="PF13148">
    <property type="entry name" value="DUF3987"/>
    <property type="match status" value="1"/>
</dbReference>
<comment type="caution">
    <text evidence="1">The sequence shown here is derived from an EMBL/GenBank/DDBJ whole genome shotgun (WGS) entry which is preliminary data.</text>
</comment>
<evidence type="ECO:0000313" key="2">
    <source>
        <dbReference type="Proteomes" id="UP001319104"/>
    </source>
</evidence>